<evidence type="ECO:0000256" key="4">
    <source>
        <dbReference type="ARBA" id="ARBA00022679"/>
    </source>
</evidence>
<dbReference type="InterPro" id="IPR010071">
    <property type="entry name" value="AA_adenyl_dom"/>
</dbReference>
<keyword evidence="3" id="KW-0597">Phosphoprotein</keyword>
<dbReference type="Pfam" id="PF00109">
    <property type="entry name" value="ketoacyl-synt"/>
    <property type="match status" value="1"/>
</dbReference>
<dbReference type="Gene3D" id="3.40.47.10">
    <property type="match status" value="1"/>
</dbReference>
<keyword evidence="5" id="KW-0677">Repeat</keyword>
<dbReference type="InterPro" id="IPR029063">
    <property type="entry name" value="SAM-dependent_MTases_sf"/>
</dbReference>
<dbReference type="InterPro" id="IPR014031">
    <property type="entry name" value="Ketoacyl_synth_C"/>
</dbReference>
<dbReference type="FunFam" id="3.40.366.10:FF:000002">
    <property type="entry name" value="Probable polyketide synthase 2"/>
    <property type="match status" value="1"/>
</dbReference>
<dbReference type="SUPFAM" id="SSF51735">
    <property type="entry name" value="NAD(P)-binding Rossmann-fold domains"/>
    <property type="match status" value="4"/>
</dbReference>
<evidence type="ECO:0000256" key="8">
    <source>
        <dbReference type="ARBA" id="ARBA00023268"/>
    </source>
</evidence>
<evidence type="ECO:0000259" key="14">
    <source>
        <dbReference type="PROSITE" id="PS52019"/>
    </source>
</evidence>
<dbReference type="SUPFAM" id="SSF55048">
    <property type="entry name" value="Probable ACP-binding domain of malonyl-CoA ACP transacylase"/>
    <property type="match status" value="1"/>
</dbReference>
<dbReference type="SUPFAM" id="SSF52777">
    <property type="entry name" value="CoA-dependent acyltransferases"/>
    <property type="match status" value="1"/>
</dbReference>
<dbReference type="Pfam" id="PF21089">
    <property type="entry name" value="PKS_DH_N"/>
    <property type="match status" value="1"/>
</dbReference>
<dbReference type="GO" id="GO:0004312">
    <property type="term" value="F:fatty acid synthase activity"/>
    <property type="evidence" value="ECO:0007669"/>
    <property type="project" value="TreeGrafter"/>
</dbReference>
<dbReference type="InterPro" id="IPR006162">
    <property type="entry name" value="Ppantetheine_attach_site"/>
</dbReference>
<dbReference type="GO" id="GO:0006633">
    <property type="term" value="P:fatty acid biosynthetic process"/>
    <property type="evidence" value="ECO:0007669"/>
    <property type="project" value="TreeGrafter"/>
</dbReference>
<dbReference type="SUPFAM" id="SSF56801">
    <property type="entry name" value="Acetyl-CoA synthetase-like"/>
    <property type="match status" value="1"/>
</dbReference>
<dbReference type="PANTHER" id="PTHR43775">
    <property type="entry name" value="FATTY ACID SYNTHASE"/>
    <property type="match status" value="1"/>
</dbReference>
<reference evidence="15 16" key="1">
    <citation type="submission" date="2020-08" db="EMBL/GenBank/DDBJ databases">
        <title>Genomic Encyclopedia of Type Strains, Phase III (KMG-III): the genomes of soil and plant-associated and newly described type strains.</title>
        <authorList>
            <person name="Whitman W."/>
        </authorList>
    </citation>
    <scope>NUCLEOTIDE SEQUENCE [LARGE SCALE GENOMIC DNA]</scope>
    <source>
        <strain evidence="15 16">CECT 8305</strain>
    </source>
</reference>
<dbReference type="InterPro" id="IPR000873">
    <property type="entry name" value="AMP-dep_synth/lig_dom"/>
</dbReference>
<dbReference type="InterPro" id="IPR014043">
    <property type="entry name" value="Acyl_transferase_dom"/>
</dbReference>
<dbReference type="PROSITE" id="PS00012">
    <property type="entry name" value="PHOSPHOPANTETHEINE"/>
    <property type="match status" value="1"/>
</dbReference>
<keyword evidence="8" id="KW-0511">Multifunctional enzyme</keyword>
<dbReference type="SUPFAM" id="SSF53328">
    <property type="entry name" value="Formyltransferase"/>
    <property type="match status" value="1"/>
</dbReference>
<feature type="region of interest" description="N-terminal hotdog fold" evidence="10">
    <location>
        <begin position="2494"/>
        <end position="2618"/>
    </location>
</feature>
<dbReference type="GO" id="GO:0033068">
    <property type="term" value="P:macrolide biosynthetic process"/>
    <property type="evidence" value="ECO:0007669"/>
    <property type="project" value="UniProtKB-ARBA"/>
</dbReference>
<dbReference type="InterPro" id="IPR011032">
    <property type="entry name" value="GroES-like_sf"/>
</dbReference>
<dbReference type="Pfam" id="PF00698">
    <property type="entry name" value="Acyl_transf_1"/>
    <property type="match status" value="1"/>
</dbReference>
<dbReference type="InterPro" id="IPR020841">
    <property type="entry name" value="PKS_Beta-ketoAc_synthase_dom"/>
</dbReference>
<dbReference type="InterPro" id="IPR042104">
    <property type="entry name" value="PKS_dehydratase_sf"/>
</dbReference>
<dbReference type="InterPro" id="IPR016035">
    <property type="entry name" value="Acyl_Trfase/lysoPLipase"/>
</dbReference>
<dbReference type="SMART" id="SM00825">
    <property type="entry name" value="PKS_KS"/>
    <property type="match status" value="1"/>
</dbReference>
<feature type="domain" description="Carrier" evidence="12">
    <location>
        <begin position="1494"/>
        <end position="1569"/>
    </location>
</feature>
<dbReference type="RefSeq" id="WP_184579590.1">
    <property type="nucleotide sequence ID" value="NZ_JACHJL010000029.1"/>
</dbReference>
<dbReference type="NCBIfam" id="TIGR01733">
    <property type="entry name" value="AA-adenyl-dom"/>
    <property type="match status" value="1"/>
</dbReference>
<dbReference type="InterPro" id="IPR036736">
    <property type="entry name" value="ACP-like_sf"/>
</dbReference>
<keyword evidence="9" id="KW-0012">Acyltransferase</keyword>
<keyword evidence="4" id="KW-0808">Transferase</keyword>
<dbReference type="Pfam" id="PF16197">
    <property type="entry name" value="KAsynt_C_assoc"/>
    <property type="match status" value="1"/>
</dbReference>
<dbReference type="GO" id="GO:0016491">
    <property type="term" value="F:oxidoreductase activity"/>
    <property type="evidence" value="ECO:0007669"/>
    <property type="project" value="InterPro"/>
</dbReference>
<dbReference type="InterPro" id="IPR041698">
    <property type="entry name" value="Methyltransf_25"/>
</dbReference>
<dbReference type="InterPro" id="IPR020845">
    <property type="entry name" value="AMP-binding_CS"/>
</dbReference>
<dbReference type="PROSITE" id="PS50075">
    <property type="entry name" value="CARRIER"/>
    <property type="match status" value="2"/>
</dbReference>
<dbReference type="Pfam" id="PF08659">
    <property type="entry name" value="KR"/>
    <property type="match status" value="1"/>
</dbReference>
<dbReference type="SUPFAM" id="SSF50129">
    <property type="entry name" value="GroES-like"/>
    <property type="match status" value="1"/>
</dbReference>
<dbReference type="Gene3D" id="3.40.50.980">
    <property type="match status" value="2"/>
</dbReference>
<dbReference type="SUPFAM" id="SSF50486">
    <property type="entry name" value="FMT C-terminal domain-like"/>
    <property type="match status" value="1"/>
</dbReference>
<dbReference type="PANTHER" id="PTHR43775:SF51">
    <property type="entry name" value="INACTIVE PHENOLPHTHIOCEROL SYNTHESIS POLYKETIDE SYNTHASE TYPE I PKS1-RELATED"/>
    <property type="match status" value="1"/>
</dbReference>
<name>A0A7W9QGL0_9ACTN</name>
<dbReference type="Gene3D" id="3.40.50.720">
    <property type="entry name" value="NAD(P)-binding Rossmann-like Domain"/>
    <property type="match status" value="2"/>
</dbReference>
<dbReference type="InterPro" id="IPR010080">
    <property type="entry name" value="Thioester_reductase-like_dom"/>
</dbReference>
<dbReference type="InterPro" id="IPR057326">
    <property type="entry name" value="KR_dom"/>
</dbReference>
<evidence type="ECO:0000256" key="6">
    <source>
        <dbReference type="ARBA" id="ARBA00022857"/>
    </source>
</evidence>
<dbReference type="SMART" id="SM00822">
    <property type="entry name" value="PKS_KR"/>
    <property type="match status" value="1"/>
</dbReference>
<dbReference type="Pfam" id="PF13649">
    <property type="entry name" value="Methyltransf_25"/>
    <property type="match status" value="1"/>
</dbReference>
<evidence type="ECO:0000256" key="7">
    <source>
        <dbReference type="ARBA" id="ARBA00023194"/>
    </source>
</evidence>
<evidence type="ECO:0000256" key="11">
    <source>
        <dbReference type="SAM" id="MobiDB-lite"/>
    </source>
</evidence>
<dbReference type="Pfam" id="PF02911">
    <property type="entry name" value="Formyl_trans_C"/>
    <property type="match status" value="1"/>
</dbReference>
<dbReference type="Gene3D" id="1.10.1200.10">
    <property type="entry name" value="ACP-like"/>
    <property type="match status" value="2"/>
</dbReference>
<feature type="active site" description="Proton donor; for dehydratase activity" evidence="10">
    <location>
        <position position="2690"/>
    </location>
</feature>
<accession>A0A7W9QGL0</accession>
<evidence type="ECO:0000259" key="13">
    <source>
        <dbReference type="PROSITE" id="PS52004"/>
    </source>
</evidence>
<feature type="domain" description="Ketosynthase family 3 (KS3)" evidence="13">
    <location>
        <begin position="1585"/>
        <end position="2016"/>
    </location>
</feature>
<comment type="pathway">
    <text evidence="1">Antibiotic biosynthesis.</text>
</comment>
<dbReference type="Gene3D" id="3.30.70.3290">
    <property type="match status" value="1"/>
</dbReference>
<protein>
    <submittedName>
        <fullName evidence="15">Polyketide synthase 12</fullName>
    </submittedName>
</protein>
<dbReference type="Proteomes" id="UP000588098">
    <property type="component" value="Unassembled WGS sequence"/>
</dbReference>
<dbReference type="PROSITE" id="PS00455">
    <property type="entry name" value="AMP_BINDING"/>
    <property type="match status" value="1"/>
</dbReference>
<comment type="caution">
    <text evidence="15">The sequence shown here is derived from an EMBL/GenBank/DDBJ whole genome shotgun (WGS) entry which is preliminary data.</text>
</comment>
<dbReference type="Gene3D" id="3.10.129.110">
    <property type="entry name" value="Polyketide synthase dehydratase"/>
    <property type="match status" value="1"/>
</dbReference>
<dbReference type="Pfam" id="PF00550">
    <property type="entry name" value="PP-binding"/>
    <property type="match status" value="2"/>
</dbReference>
<dbReference type="SMART" id="SM00823">
    <property type="entry name" value="PKS_PP"/>
    <property type="match status" value="2"/>
</dbReference>
<dbReference type="CDD" id="cd02440">
    <property type="entry name" value="AdoMet_MTases"/>
    <property type="match status" value="1"/>
</dbReference>
<feature type="region of interest" description="Disordered" evidence="11">
    <location>
        <begin position="362"/>
        <end position="382"/>
    </location>
</feature>
<evidence type="ECO:0000256" key="2">
    <source>
        <dbReference type="ARBA" id="ARBA00022450"/>
    </source>
</evidence>
<dbReference type="Pfam" id="PF22953">
    <property type="entry name" value="SpnB_Rossmann"/>
    <property type="match status" value="1"/>
</dbReference>
<dbReference type="SUPFAM" id="SSF52151">
    <property type="entry name" value="FabD/lysophospholipase-like"/>
    <property type="match status" value="1"/>
</dbReference>
<dbReference type="Gene3D" id="3.40.366.10">
    <property type="entry name" value="Malonyl-Coenzyme A Acyl Carrier Protein, domain 2"/>
    <property type="match status" value="1"/>
</dbReference>
<dbReference type="InterPro" id="IPR013120">
    <property type="entry name" value="FAR_NAD-bd"/>
</dbReference>
<dbReference type="InterPro" id="IPR013154">
    <property type="entry name" value="ADH-like_N"/>
</dbReference>
<dbReference type="InterPro" id="IPR049900">
    <property type="entry name" value="PKS_mFAS_DH"/>
</dbReference>
<evidence type="ECO:0000256" key="3">
    <source>
        <dbReference type="ARBA" id="ARBA00022553"/>
    </source>
</evidence>
<evidence type="ECO:0000256" key="5">
    <source>
        <dbReference type="ARBA" id="ARBA00022737"/>
    </source>
</evidence>
<dbReference type="Gene3D" id="3.40.50.11460">
    <property type="match status" value="1"/>
</dbReference>
<dbReference type="Gene3D" id="3.30.559.30">
    <property type="entry name" value="Nonribosomal peptide synthetase, condensation domain"/>
    <property type="match status" value="1"/>
</dbReference>
<dbReference type="NCBIfam" id="TIGR01746">
    <property type="entry name" value="Thioester-redct"/>
    <property type="match status" value="1"/>
</dbReference>
<dbReference type="SMART" id="SM00829">
    <property type="entry name" value="PKS_ER"/>
    <property type="match status" value="1"/>
</dbReference>
<dbReference type="InterPro" id="IPR005793">
    <property type="entry name" value="Formyl_trans_C"/>
</dbReference>
<dbReference type="FunFam" id="3.40.50.980:FF:000001">
    <property type="entry name" value="Non-ribosomal peptide synthetase"/>
    <property type="match status" value="1"/>
</dbReference>
<dbReference type="InterPro" id="IPR002376">
    <property type="entry name" value="Formyl_transf_N"/>
</dbReference>
<dbReference type="InterPro" id="IPR011034">
    <property type="entry name" value="Formyl_transferase-like_C_sf"/>
</dbReference>
<dbReference type="InterPro" id="IPR036477">
    <property type="entry name" value="Formyl_transf_N_sf"/>
</dbReference>
<evidence type="ECO:0000256" key="9">
    <source>
        <dbReference type="ARBA" id="ARBA00023315"/>
    </source>
</evidence>
<dbReference type="Gene3D" id="3.40.50.150">
    <property type="entry name" value="Vaccinia Virus protein VP39"/>
    <property type="match status" value="1"/>
</dbReference>
<feature type="region of interest" description="C-terminal hotdog fold" evidence="10">
    <location>
        <begin position="2629"/>
        <end position="2774"/>
    </location>
</feature>
<dbReference type="Pfam" id="PF13602">
    <property type="entry name" value="ADH_zinc_N_2"/>
    <property type="match status" value="1"/>
</dbReference>
<dbReference type="InterPro" id="IPR055123">
    <property type="entry name" value="SpnB-like_Rossmann"/>
</dbReference>
<dbReference type="FunFam" id="3.40.50.12780:FF:000012">
    <property type="entry name" value="Non-ribosomal peptide synthetase"/>
    <property type="match status" value="1"/>
</dbReference>
<dbReference type="FunFam" id="3.40.47.10:FF:000019">
    <property type="entry name" value="Polyketide synthase type I"/>
    <property type="match status" value="1"/>
</dbReference>
<keyword evidence="16" id="KW-1185">Reference proteome</keyword>
<dbReference type="Pfam" id="PF07993">
    <property type="entry name" value="NAD_binding_4"/>
    <property type="match status" value="1"/>
</dbReference>
<dbReference type="InterPro" id="IPR009081">
    <property type="entry name" value="PP-bd_ACP"/>
</dbReference>
<dbReference type="InterPro" id="IPR049551">
    <property type="entry name" value="PKS_DH_C"/>
</dbReference>
<dbReference type="InterPro" id="IPR049552">
    <property type="entry name" value="PKS_DH_N"/>
</dbReference>
<dbReference type="InterPro" id="IPR050091">
    <property type="entry name" value="PKS_NRPS_Biosynth_Enz"/>
</dbReference>
<dbReference type="InterPro" id="IPR013968">
    <property type="entry name" value="PKS_KR"/>
</dbReference>
<dbReference type="Gene3D" id="3.30.300.30">
    <property type="match status" value="2"/>
</dbReference>
<dbReference type="InterPro" id="IPR020807">
    <property type="entry name" value="PKS_DH"/>
</dbReference>
<dbReference type="Pfam" id="PF00551">
    <property type="entry name" value="Formyl_trans_N"/>
    <property type="match status" value="1"/>
</dbReference>
<dbReference type="CDD" id="cd08956">
    <property type="entry name" value="KR_3_FAS_SDR_x"/>
    <property type="match status" value="1"/>
</dbReference>
<feature type="active site" description="Proton acceptor; for dehydratase activity" evidence="10">
    <location>
        <position position="2526"/>
    </location>
</feature>
<dbReference type="SUPFAM" id="SSF53335">
    <property type="entry name" value="S-adenosyl-L-methionine-dependent methyltransferases"/>
    <property type="match status" value="1"/>
</dbReference>
<evidence type="ECO:0000259" key="12">
    <source>
        <dbReference type="PROSITE" id="PS50075"/>
    </source>
</evidence>
<dbReference type="InterPro" id="IPR045851">
    <property type="entry name" value="AMP-bd_C_sf"/>
</dbReference>
<organism evidence="15 16">
    <name type="scientific">Streptomyces zagrosensis</name>
    <dbReference type="NCBI Taxonomy" id="1042984"/>
    <lineage>
        <taxon>Bacteria</taxon>
        <taxon>Bacillati</taxon>
        <taxon>Actinomycetota</taxon>
        <taxon>Actinomycetes</taxon>
        <taxon>Kitasatosporales</taxon>
        <taxon>Streptomycetaceae</taxon>
        <taxon>Streptomyces</taxon>
    </lineage>
</organism>
<dbReference type="InterPro" id="IPR001227">
    <property type="entry name" value="Ac_transferase_dom_sf"/>
</dbReference>
<dbReference type="CDD" id="cd00833">
    <property type="entry name" value="PKS"/>
    <property type="match status" value="1"/>
</dbReference>
<dbReference type="Gene3D" id="3.90.180.10">
    <property type="entry name" value="Medium-chain alcohol dehydrogenases, catalytic domain"/>
    <property type="match status" value="1"/>
</dbReference>
<feature type="domain" description="PKS/mFAS DH" evidence="14">
    <location>
        <begin position="2494"/>
        <end position="2774"/>
    </location>
</feature>
<dbReference type="SMART" id="SM00826">
    <property type="entry name" value="PKS_DH"/>
    <property type="match status" value="1"/>
</dbReference>
<gene>
    <name evidence="15" type="ORF">FHS42_006994</name>
</gene>
<dbReference type="SMART" id="SM00827">
    <property type="entry name" value="PKS_AT"/>
    <property type="match status" value="1"/>
</dbReference>
<dbReference type="InterPro" id="IPR032821">
    <property type="entry name" value="PKS_assoc"/>
</dbReference>
<dbReference type="GO" id="GO:0031177">
    <property type="term" value="F:phosphopantetheine binding"/>
    <property type="evidence" value="ECO:0007669"/>
    <property type="project" value="InterPro"/>
</dbReference>
<dbReference type="InterPro" id="IPR014030">
    <property type="entry name" value="Ketoacyl_synth_N"/>
</dbReference>
<dbReference type="Pfam" id="PF14765">
    <property type="entry name" value="PS-DH"/>
    <property type="match status" value="1"/>
</dbReference>
<evidence type="ECO:0000256" key="10">
    <source>
        <dbReference type="PROSITE-ProRule" id="PRU01363"/>
    </source>
</evidence>
<dbReference type="InterPro" id="IPR016036">
    <property type="entry name" value="Malonyl_transacylase_ACP-bd"/>
</dbReference>
<feature type="domain" description="Carrier" evidence="12">
    <location>
        <begin position="3604"/>
        <end position="3679"/>
    </location>
</feature>
<keyword evidence="2" id="KW-0596">Phosphopantetheine</keyword>
<keyword evidence="7" id="KW-0045">Antibiotic biosynthesis</keyword>
<dbReference type="Pfam" id="PF08240">
    <property type="entry name" value="ADH_N"/>
    <property type="match status" value="1"/>
</dbReference>
<dbReference type="InterPro" id="IPR020843">
    <property type="entry name" value="ER"/>
</dbReference>
<dbReference type="Gene3D" id="3.40.50.12230">
    <property type="match status" value="1"/>
</dbReference>
<dbReference type="PROSITE" id="PS52019">
    <property type="entry name" value="PKS_MFAS_DH"/>
    <property type="match status" value="1"/>
</dbReference>
<dbReference type="SUPFAM" id="SSF47336">
    <property type="entry name" value="ACP-like"/>
    <property type="match status" value="2"/>
</dbReference>
<dbReference type="EMBL" id="JACHJL010000029">
    <property type="protein sequence ID" value="MBB5939896.1"/>
    <property type="molecule type" value="Genomic_DNA"/>
</dbReference>
<dbReference type="SUPFAM" id="SSF53901">
    <property type="entry name" value="Thiolase-like"/>
    <property type="match status" value="1"/>
</dbReference>
<dbReference type="InterPro" id="IPR016039">
    <property type="entry name" value="Thiolase-like"/>
</dbReference>
<proteinExistence type="predicted"/>
<dbReference type="Pfam" id="PF02801">
    <property type="entry name" value="Ketoacyl-synt_C"/>
    <property type="match status" value="1"/>
</dbReference>
<dbReference type="GO" id="GO:0008168">
    <property type="term" value="F:methyltransferase activity"/>
    <property type="evidence" value="ECO:0007669"/>
    <property type="project" value="UniProtKB-ARBA"/>
</dbReference>
<dbReference type="CDD" id="cd05195">
    <property type="entry name" value="enoyl_red"/>
    <property type="match status" value="1"/>
</dbReference>
<sequence length="4096" mass="438411">MTSLNSILIGSGSVLARCGDILLSKGHRIRAVVTGDSVARSWATKAGIAHHELGEAVARAPELTCDVLLSVGNYALVPDALLDCARRAGVNYHYGPLPEYSGLHAPSWAIADGASEYAITWHRMGRLVDGGDILKRVPVRIEPTETALSLGLKCDEAAISSVAELMEEIAAGRETATPQDLTTRRYFSRHTQFAAEGLIDWRQGAERIIAQIRATDYGPFGSPLVWPKVCVNGRFFAVREARIGNAATAGAVAAGAVAGNVTTGSAAADDATACDVAPGTVVSCDDASGAQITTASDTIYLTRLSTLEGDPLTGGDLASTGGIAPGMTLTTPADAIAARLTEAGVKASKAGTHWRERLIAGSDPYRLPYPPPKPGEEQDTSPVTVQVRPTAPAGQEGDKASFAAYLAGALAVFLSRATGKQDIHLAMAAPRDDIDADYQDLFASWLPLLAHIDDGKTIAENIRALGREFMLGLGRGWLRRDAIGRDDVLRRLWDDGALTPDVLITWGGQTLTDTAHPSSGTGHGPRLELDVQDDAETVVLRYDATRISRQDVAQLADQFGTWCERLPSMEDRQPTSVDAIAAPERRALIGDFDATADAALLGHCLHRRFEDAAHTHAARTALVCADSTLTYQALNSQANRLAHVLIDRGVGRGDLIGVALDRSIDLVVALLAVLKTGAAYVPIDPTYPAARIRLMNDVADLKLIVTPAAPPASLSTWATRCLSVNEVPAHSDAHGDNPEVAVSADDLAYVIYTSGSTGHPKGVEIRHGALCNFLSSMERQPGCDGTDRLLAVTTVSFDIAVLELFLPLLCGATTVIAQAHEVIDAKALLALLERHAITMMQGTPATWQLLLDSGWQGTPRLSKVLCGGEALPRHLADRLLAVGDSVWNMYGPTETTVWSSIWQVREGGDIVIGDPIANTQLYVLDDELSPVLPGFIGELCIGGAGVARGYHNDPEQTRLRFVANPFHDGMLYRTGDLARYVEPGKLSLLGRNDRQVKLRGRRIELGDIESAILSHEDVSRAVVVGHDEQLVAYCVRDAAPATDSGQGQADQSAAVAQWAGAWNLAYETEAADPEFNVVGWRNSYDGQPFSAAEMRDWQSSSVRRILSYAPHNVFEIGFGSGLMLFSLAPHCTTYHAVDASEQAVAVTRAHLTSLPHVTCEHRSAHDLPEVAEGAFDTIVINSVAQYFPTVDYLTSVLEWATKAVDTGRVFIGDVRDLSLLNVFHADVTHFRGNGDISDEELARHAKRAMRSERELVVAPDYFANLPSLFPRINRVDITLRDGHYVNEMTRYRFDVTLHIGAGDQTPAPAPTTEKNWREDQLDMAWLRETLSTHSDRPLRLTDIPNGRLGEVHRRISAALDDAPQAPASWVDPQDLADRASEAGVELALLPSRSGDKWSFDALFWHPGQTPDLGLRPAEAMARDALAPYANVPAVGEPSKVHLGRVLRPWLAGRIPDYMVPAFIVELDALPLTPNGKIDRKALPDPVAELTPTAKPATELERDIVAVWTDVLGHDRIGINENFFEIGGTSLRVVRVQTQLEELLGRPISGPKLFEHFTVRALAAYLAGGDTTSPAIVPARRPASHDEPIAIISMACRLPGDANSPEEFWELLARGGDGIVDVPADRWDAAALYDPDPEATGKSYCNRGGFVTPIDLFDAPFFGISPREARSLDPMQRMALETTWEAFERAGYTVEQLRGSQTGAFIGVGKTSAYHEYGLTLAGGLSDLDGYVGPGSAGGTMSGRVSYVFGLQGPTLTLDTACSSSLVTTHLACNALRNGECDMAVSAGISLMLSPELHVEFSRLRGMSADGRCRSFSSDTDGTGWSEGSAAVVLKRLSDAQRDGDPIVAVLRGTAVNHDGHSASLTTPSGPAQQRVIRAALAASGLQPGDIDYLEAHGTGTKLGDPIEGTALAEIFGGSRPQPQAEPLWVGSAKSNVGHTQAAAGLAGVMKVVLAMQHDLLPRTLHVTEPTPAVDWKGAGMALVQEERAWPAKDIPRRAGVSSFGIGGTNAHVIVEEPPKPAADAADARALAPLPPAVPFLVSGYTDTALREQAENLHLHLGMNIHDRIGDVARSLATTRSHFRRRLVLMAKNKAELLDHLASFARTGELPSDAVRTADLDGDSRLAALFTGQGSQLPGMGKDVYDVYPVFRAALDEIAAHFTELERPLLDVMWAEPDSADATLLHRTDFTQPALFALEVALWRLWESWGVRPELLLGHSIGEYAAAHAAGVFDLPDACRLVAARGRLMRALPGSGAMASLECSGEEAEAAIEALGRTGTIHIAGFNTPTQTVVSGDTDAVQAVAAHFVERGHKAKELTVSHAFHSHHMDGMLAAFQAVAATVRFNPPKLALVSGLTGELARPGELERPDYWVRQTRGAVRFSDGMRTMHQQGANIFLELGPQPVLSGMGAACLTDQGPIAWLPSLTKAKNGASVMVRSLAELHVREVSIDWRGYFAPFGGERIALPTYAFQRERFWFDPPVSRTIGAGLNDTHHLLLGGGMDVAGTEMSVFTNVVGAQEPSWVQEHKVMDAVLMPGTAFFEAMSAAGGASGAGECDLADVVILAPLVLAADLPVRLQVTVSAAVGDARPVHVYSSPEGQDGGWQLHAQGQLIPAHTEPAADVTLPPSGAEPIDASALYRDLAALGYGYGPTFQGIKEAWHIGDEVWAKAALPESAEQSASHYGLHPALLDSAMHSLLLTQRLQNTTGDDLFVPFEAERLTLREKGLSEIWVRVADFELGDGEFWASLDIYNAEGTNVGRLHRLHARRVDRAVLRRLAAAGVERFQFDVNWRPVHIVDTANTANTANTGNPGTTAHTADIEIGGSWGMLCPAGDVTWAREVKTALTKAGVQVIKITDLEDAEDLDGLMCLWDSDADVRSQAHDFTAKALTQLQEAIKTEFRVPLVWITRQAVGTSADDPVTGLGAGPLWGLMRTARNEHPELALRLIDLGDAAADRKAIATALMLEAEPECALRYGDVLVPQLLRVGSAKDVALPTEGKWQLEIAAKGRLDEPLRVTAMREVAVAAGEIRAEVKATGVNFLDVLNALGMVEIPAFGLEFAGVVTEAGADVKHAKVGDRVFGLARGSFASEVVIDARRVVRIPDNLDFEEAATVPMTFLTAWYGLHELGALQPGERVLVHAAAGGVGMAAVQLAQLHGAEVYGTASEPKWWALREAGLADDHLASSRDLGFVKHFGPSLPSGRFDVVLNSLATEFIDASLGMLGDGGRFLEMGKIDLRDQSWIDENHPGVTYTVYNLPEAGPDLIHTMLVSIAGLLGEGKLRPLPLRTFPMTHTSDALRFMAGARHVGKVVLVPSEQQRFITPDGAVLVSGGLGDLGRRVATYLASTHGVRDLVLASRRGMETPGAQVVVDELAELGATATVVACDVADLDSVTSIMAMFGADRPLRGVVHAAGVLDDGALTTLTPQRCDGVFLPKLDGAWNLHQLSQGAELDFFVMFSSIASVMGAPGQGNYAAANAFLDALAHLRRAKGLPATSVAYGPWEGEGMVAGLSDIDRLRFAQLGLDRLAPEEGLELFELAVTSGRALTMSAALDVSRAQHYYEERGGLPPLLRALATSTAAGRSAGGSAATDLRKLLGEAAPDEYAAVVLHAVRDQVSKTLGFSSPDDVDVSLPLQDIGIDSLTAVLMRNQLADLTGLALPAKIAFDHPHLKALADFLLARLVEAGVDAPAEQAPKPAPAPATAVDTPAMALDTSGLDMSLAHKGLLHPDLRFDNADGALARPESIFVTGATGFVGAFLLHELLESGVIAYCLVRAEDPGQAMRRLTTTLDGYGLWKEEYAPLLNPVVGDLTRPLFGLDEDAFDELADQVDAICHSGALVDWMRPLEDYIGPNVISTHEALRLAARGRGKAVHLISTFATLPKYLGYEVTEDAREYGYITSKWQAEHMVAAARWRGAKASVYRLPFVAASTRTGHFRLDRGDFFHNLIVGGIAMGSFPSLNADLTAVLPVDYLCQSVAKAMTDDLARIGKDYDFVNAQAPAFDTFFGLVGAASGGAQIVPFDTWRQQALAYADAHPTSPLARIAALVDDLTEEGLVDMFAALPVGEGVFGRADYPSPPVDEQFVQQYVDCINAAYPVER</sequence>
<dbReference type="Pfam" id="PF00501">
    <property type="entry name" value="AMP-binding"/>
    <property type="match status" value="1"/>
</dbReference>
<dbReference type="InterPro" id="IPR020806">
    <property type="entry name" value="PKS_PP-bd"/>
</dbReference>
<evidence type="ECO:0000313" key="15">
    <source>
        <dbReference type="EMBL" id="MBB5939896.1"/>
    </source>
</evidence>
<keyword evidence="6" id="KW-0521">NADP</keyword>
<dbReference type="InterPro" id="IPR036291">
    <property type="entry name" value="NAD(P)-bd_dom_sf"/>
</dbReference>
<evidence type="ECO:0000256" key="1">
    <source>
        <dbReference type="ARBA" id="ARBA00004792"/>
    </source>
</evidence>
<dbReference type="PROSITE" id="PS52004">
    <property type="entry name" value="KS3_2"/>
    <property type="match status" value="1"/>
</dbReference>
<evidence type="ECO:0000313" key="16">
    <source>
        <dbReference type="Proteomes" id="UP000588098"/>
    </source>
</evidence>
<dbReference type="Gene3D" id="2.30.38.10">
    <property type="entry name" value="Luciferase, Domain 3"/>
    <property type="match status" value="1"/>
</dbReference>